<evidence type="ECO:0000256" key="2">
    <source>
        <dbReference type="ARBA" id="ARBA00022598"/>
    </source>
</evidence>
<keyword evidence="2" id="KW-0436">Ligase</keyword>
<keyword evidence="9" id="KW-1185">Reference proteome</keyword>
<keyword evidence="6" id="KW-1133">Transmembrane helix</keyword>
<accession>A0ABQ8FNL1</accession>
<dbReference type="PROSITE" id="PS51987">
    <property type="entry name" value="GS_CATALYTIC"/>
    <property type="match status" value="1"/>
</dbReference>
<keyword evidence="6" id="KW-0812">Transmembrane</keyword>
<evidence type="ECO:0000256" key="4">
    <source>
        <dbReference type="RuleBase" id="RU000384"/>
    </source>
</evidence>
<dbReference type="EMBL" id="JAFCIX010000006">
    <property type="protein sequence ID" value="KAH6601421.1"/>
    <property type="molecule type" value="Genomic_DNA"/>
</dbReference>
<dbReference type="SMART" id="SM01230">
    <property type="entry name" value="Gln-synt_C"/>
    <property type="match status" value="1"/>
</dbReference>
<dbReference type="Gene3D" id="3.10.20.70">
    <property type="entry name" value="Glutamine synthetase, N-terminal domain"/>
    <property type="match status" value="1"/>
</dbReference>
<dbReference type="SUPFAM" id="SSF55931">
    <property type="entry name" value="Glutamine synthetase/guanido kinase"/>
    <property type="match status" value="1"/>
</dbReference>
<keyword evidence="6" id="KW-0472">Membrane</keyword>
<evidence type="ECO:0000256" key="1">
    <source>
        <dbReference type="ARBA" id="ARBA00021364"/>
    </source>
</evidence>
<name>A0ABQ8FNL1_9FUNG</name>
<dbReference type="InterPro" id="IPR014746">
    <property type="entry name" value="Gln_synth/guanido_kin_cat_dom"/>
</dbReference>
<dbReference type="PANTHER" id="PTHR43785:SF12">
    <property type="entry name" value="TYPE-1 GLUTAMINE SYNTHETASE 2"/>
    <property type="match status" value="1"/>
</dbReference>
<dbReference type="InterPro" id="IPR036651">
    <property type="entry name" value="Gln_synt_N_sf"/>
</dbReference>
<evidence type="ECO:0000256" key="6">
    <source>
        <dbReference type="SAM" id="Phobius"/>
    </source>
</evidence>
<feature type="compositionally biased region" description="Low complexity" evidence="5">
    <location>
        <begin position="291"/>
        <end position="312"/>
    </location>
</feature>
<feature type="transmembrane region" description="Helical" evidence="6">
    <location>
        <begin position="329"/>
        <end position="348"/>
    </location>
</feature>
<sequence>MDSNSYAALAITAPKTANQKIVVERGLTANDTRVIVSGCDIDGLQRAKVVSLDKVLKSLDDGFGFCSVLFAWDQHDALVQPPPPLMAANSGFSDIVAKIDPLSLRRIPWSSNQALMLVDFHHPETGAPLAMCPRSLLKRIVGEFRAEGMRPLAGMEYEWFNFKETPETLVAKKGVGLQSLTPGMFGYSLMRPHLHQDFFNGIFDHCLKMGIPIEGLHTETGPGVYEAALEYTDALELADRAHLFKMVVKQAGLASGIMSCFMAKPHQDQPGCSGHIHISLQSLSTGKSLFTPPTVSTTSTASTAPTVSTPSADRSTTNTDVSRSMTPTMQMFIAGILAGLPSIMAILAPTINSYKRLVENYWAPLTVSYGMENRTTAIRIIGPPISSPSATRIEVRVPGADVNPYLAVAAILACGLDGIRKQLPLPFPPADGNVMSDMQTERLPRTLLDAVQAMTAAGSMARRVLGDEFVDHYAATRMHEWRLWSSAVTDWELKRYMETV</sequence>
<dbReference type="InterPro" id="IPR008146">
    <property type="entry name" value="Gln_synth_cat_dom"/>
</dbReference>
<dbReference type="Proteomes" id="UP001648503">
    <property type="component" value="Unassembled WGS sequence"/>
</dbReference>
<feature type="compositionally biased region" description="Polar residues" evidence="5">
    <location>
        <begin position="313"/>
        <end position="322"/>
    </location>
</feature>
<proteinExistence type="inferred from homology"/>
<feature type="region of interest" description="Disordered" evidence="5">
    <location>
        <begin position="291"/>
        <end position="322"/>
    </location>
</feature>
<dbReference type="Gene3D" id="3.30.590.10">
    <property type="entry name" value="Glutamine synthetase/guanido kinase, catalytic domain"/>
    <property type="match status" value="1"/>
</dbReference>
<evidence type="ECO:0000313" key="9">
    <source>
        <dbReference type="Proteomes" id="UP001648503"/>
    </source>
</evidence>
<protein>
    <recommendedName>
        <fullName evidence="1">Glutamine synthetase</fullName>
    </recommendedName>
</protein>
<dbReference type="Pfam" id="PF00120">
    <property type="entry name" value="Gln-synt_C"/>
    <property type="match status" value="2"/>
</dbReference>
<feature type="domain" description="GS catalytic" evidence="7">
    <location>
        <begin position="133"/>
        <end position="500"/>
    </location>
</feature>
<organism evidence="8 9">
    <name type="scientific">Batrachochytrium salamandrivorans</name>
    <dbReference type="NCBI Taxonomy" id="1357716"/>
    <lineage>
        <taxon>Eukaryota</taxon>
        <taxon>Fungi</taxon>
        <taxon>Fungi incertae sedis</taxon>
        <taxon>Chytridiomycota</taxon>
        <taxon>Chytridiomycota incertae sedis</taxon>
        <taxon>Chytridiomycetes</taxon>
        <taxon>Rhizophydiales</taxon>
        <taxon>Rhizophydiales incertae sedis</taxon>
        <taxon>Batrachochytrium</taxon>
    </lineage>
</organism>
<evidence type="ECO:0000256" key="5">
    <source>
        <dbReference type="SAM" id="MobiDB-lite"/>
    </source>
</evidence>
<comment type="similarity">
    <text evidence="3 4">Belongs to the glutamine synthetase family.</text>
</comment>
<evidence type="ECO:0000313" key="8">
    <source>
        <dbReference type="EMBL" id="KAH6601421.1"/>
    </source>
</evidence>
<reference evidence="8 9" key="1">
    <citation type="submission" date="2021-02" db="EMBL/GenBank/DDBJ databases">
        <title>Variation within the Batrachochytrium salamandrivorans European outbreak.</title>
        <authorList>
            <person name="Kelly M."/>
            <person name="Pasmans F."/>
            <person name="Shea T.P."/>
            <person name="Munoz J.F."/>
            <person name="Carranza S."/>
            <person name="Cuomo C.A."/>
            <person name="Martel A."/>
        </authorList>
    </citation>
    <scope>NUCLEOTIDE SEQUENCE [LARGE SCALE GENOMIC DNA]</scope>
    <source>
        <strain evidence="8 9">AMFP18/2</strain>
    </source>
</reference>
<dbReference type="PANTHER" id="PTHR43785">
    <property type="entry name" value="GAMMA-GLUTAMYLPUTRESCINE SYNTHETASE"/>
    <property type="match status" value="1"/>
</dbReference>
<comment type="caution">
    <text evidence="8">The sequence shown here is derived from an EMBL/GenBank/DDBJ whole genome shotgun (WGS) entry which is preliminary data.</text>
</comment>
<gene>
    <name evidence="8" type="ORF">BASA50_001611</name>
</gene>
<evidence type="ECO:0000256" key="3">
    <source>
        <dbReference type="PROSITE-ProRule" id="PRU01331"/>
    </source>
</evidence>
<evidence type="ECO:0000259" key="7">
    <source>
        <dbReference type="PROSITE" id="PS51987"/>
    </source>
</evidence>